<sequence>MTPEKLREAEATGLHKFFKLTAQLSTNNMVAFDHLGCLKLYENVSVLLRDFFDVRLQWYEKRKSYLEGMLAAEARKLENQARFVLEKIEGLMSIENKPRKELIRMLQAARYDSDPVRAWKECLDKLASIEEELEEDGEGTGGSDEASGSGPDYNYILNMPLWSLSKERKDDLLAQRDAKQAELRTLRAKTASMLWREDLHNLEEAYKKYESDMAAEDRALTERMERKTNKAASSGSGRSAAMKPSKRGRETLPDPMARRVAPTADPELLKKLEVDRRRRQKRMETAADGGLDVSFDGDLDEDTQDPEFGGQPKPLLQRLASGGTNAQALASGGSTIVVGRGRGRGRGTSHTIIRKPGEPGSSPAKKRQPKVGGKRKAGRARGSDSDTDTVLSMSDDSDAFEARITSDSPVRERAHRAKSANVKYNFDDSDDDEVGSAQDDSESNFKIIDHGQGSKTLELPTAPPPPSAGAPTETQ</sequence>
<dbReference type="Gene3D" id="3.30.1360.40">
    <property type="match status" value="1"/>
</dbReference>
<comment type="cofactor">
    <cofactor evidence="2">
        <name>Mg(2+)</name>
        <dbReference type="ChEBI" id="CHEBI:18420"/>
    </cofactor>
</comment>
<dbReference type="InterPro" id="IPR013758">
    <property type="entry name" value="Topo_IIA_A/C_ab"/>
</dbReference>
<keyword evidence="6" id="KW-0799">Topoisomerase</keyword>
<dbReference type="EMBL" id="UZAN01001246">
    <property type="protein sequence ID" value="VDP22137.1"/>
    <property type="molecule type" value="Genomic_DNA"/>
</dbReference>
<evidence type="ECO:0000256" key="2">
    <source>
        <dbReference type="ARBA" id="ARBA00001946"/>
    </source>
</evidence>
<dbReference type="PANTHER" id="PTHR10169:SF38">
    <property type="entry name" value="DNA TOPOISOMERASE 2"/>
    <property type="match status" value="1"/>
</dbReference>
<evidence type="ECO:0000256" key="4">
    <source>
        <dbReference type="ARBA" id="ARBA00022741"/>
    </source>
</evidence>
<dbReference type="Gene3D" id="3.90.199.10">
    <property type="entry name" value="Topoisomerase II, domain 5"/>
    <property type="match status" value="1"/>
</dbReference>
<gene>
    <name evidence="13" type="ORF">ECPE_LOCUS383</name>
</gene>
<keyword evidence="8" id="KW-0413">Isomerase</keyword>
<organism evidence="15">
    <name type="scientific">Echinostoma caproni</name>
    <dbReference type="NCBI Taxonomy" id="27848"/>
    <lineage>
        <taxon>Eukaryota</taxon>
        <taxon>Metazoa</taxon>
        <taxon>Spiralia</taxon>
        <taxon>Lophotrochozoa</taxon>
        <taxon>Platyhelminthes</taxon>
        <taxon>Trematoda</taxon>
        <taxon>Digenea</taxon>
        <taxon>Plagiorchiida</taxon>
        <taxon>Echinostomata</taxon>
        <taxon>Echinostomatoidea</taxon>
        <taxon>Echinostomatidae</taxon>
        <taxon>Echinostoma</taxon>
    </lineage>
</organism>
<feature type="compositionally biased region" description="Acidic residues" evidence="11">
    <location>
        <begin position="427"/>
        <end position="442"/>
    </location>
</feature>
<feature type="region of interest" description="Disordered" evidence="11">
    <location>
        <begin position="225"/>
        <end position="475"/>
    </location>
</feature>
<dbReference type="Gene3D" id="1.10.268.10">
    <property type="entry name" value="Topoisomerase, domain 3"/>
    <property type="match status" value="1"/>
</dbReference>
<evidence type="ECO:0000313" key="13">
    <source>
        <dbReference type="EMBL" id="VDP22137.1"/>
    </source>
</evidence>
<feature type="compositionally biased region" description="Basic and acidic residues" evidence="11">
    <location>
        <begin position="267"/>
        <end position="276"/>
    </location>
</feature>
<dbReference type="SMART" id="SM00434">
    <property type="entry name" value="TOP4c"/>
    <property type="match status" value="1"/>
</dbReference>
<dbReference type="InterPro" id="IPR013757">
    <property type="entry name" value="Topo_IIA_A_a_sf"/>
</dbReference>
<comment type="catalytic activity">
    <reaction evidence="1">
        <text>ATP-dependent breakage, passage and rejoining of double-stranded DNA.</text>
        <dbReference type="EC" id="5.6.2.2"/>
    </reaction>
</comment>
<dbReference type="FunFam" id="1.10.268.10:FF:000002">
    <property type="entry name" value="DNA topoisomerase 2"/>
    <property type="match status" value="1"/>
</dbReference>
<evidence type="ECO:0000256" key="6">
    <source>
        <dbReference type="ARBA" id="ARBA00023029"/>
    </source>
</evidence>
<keyword evidence="14" id="KW-1185">Reference proteome</keyword>
<proteinExistence type="predicted"/>
<evidence type="ECO:0000256" key="1">
    <source>
        <dbReference type="ARBA" id="ARBA00000185"/>
    </source>
</evidence>
<comment type="caution">
    <text evidence="9">Lacks conserved residue(s) required for the propagation of feature annotation.</text>
</comment>
<dbReference type="PROSITE" id="PS52040">
    <property type="entry name" value="TOPO_IIA"/>
    <property type="match status" value="1"/>
</dbReference>
<dbReference type="GO" id="GO:0003918">
    <property type="term" value="F:DNA topoisomerase type II (double strand cut, ATP-hydrolyzing) activity"/>
    <property type="evidence" value="ECO:0007669"/>
    <property type="project" value="UniProtKB-EC"/>
</dbReference>
<feature type="domain" description="Topo IIA-type catalytic" evidence="12">
    <location>
        <begin position="1"/>
        <end position="199"/>
    </location>
</feature>
<evidence type="ECO:0000256" key="10">
    <source>
        <dbReference type="SAM" id="Coils"/>
    </source>
</evidence>
<dbReference type="GO" id="GO:0003677">
    <property type="term" value="F:DNA binding"/>
    <property type="evidence" value="ECO:0007669"/>
    <property type="project" value="UniProtKB-UniRule"/>
</dbReference>
<dbReference type="EC" id="5.6.2.2" evidence="3"/>
<dbReference type="GO" id="GO:0005524">
    <property type="term" value="F:ATP binding"/>
    <property type="evidence" value="ECO:0007669"/>
    <property type="project" value="UniProtKB-KW"/>
</dbReference>
<keyword evidence="4" id="KW-0547">Nucleotide-binding</keyword>
<name>A0A183A098_9TREM</name>
<reference evidence="15" key="1">
    <citation type="submission" date="2016-06" db="UniProtKB">
        <authorList>
            <consortium name="WormBaseParasite"/>
        </authorList>
    </citation>
    <scope>IDENTIFICATION</scope>
</reference>
<dbReference type="Proteomes" id="UP000272942">
    <property type="component" value="Unassembled WGS sequence"/>
</dbReference>
<reference evidence="13 14" key="2">
    <citation type="submission" date="2018-11" db="EMBL/GenBank/DDBJ databases">
        <authorList>
            <consortium name="Pathogen Informatics"/>
        </authorList>
    </citation>
    <scope>NUCLEOTIDE SEQUENCE [LARGE SCALE GENOMIC DNA]</scope>
    <source>
        <strain evidence="13 14">Egypt</strain>
    </source>
</reference>
<feature type="compositionally biased region" description="Basic residues" evidence="11">
    <location>
        <begin position="364"/>
        <end position="379"/>
    </location>
</feature>
<evidence type="ECO:0000259" key="12">
    <source>
        <dbReference type="PROSITE" id="PS52040"/>
    </source>
</evidence>
<evidence type="ECO:0000313" key="15">
    <source>
        <dbReference type="WBParaSite" id="ECPE_0000038301-mRNA-1"/>
    </source>
</evidence>
<dbReference type="OrthoDB" id="276498at2759"/>
<dbReference type="PANTHER" id="PTHR10169">
    <property type="entry name" value="DNA TOPOISOMERASE/GYRASE"/>
    <property type="match status" value="1"/>
</dbReference>
<dbReference type="GO" id="GO:0000819">
    <property type="term" value="P:sister chromatid segregation"/>
    <property type="evidence" value="ECO:0007669"/>
    <property type="project" value="TreeGrafter"/>
</dbReference>
<keyword evidence="7 9" id="KW-0238">DNA-binding</keyword>
<feature type="compositionally biased region" description="Low complexity" evidence="11">
    <location>
        <begin position="231"/>
        <end position="241"/>
    </location>
</feature>
<evidence type="ECO:0000256" key="9">
    <source>
        <dbReference type="PROSITE-ProRule" id="PRU01384"/>
    </source>
</evidence>
<dbReference type="InterPro" id="IPR050634">
    <property type="entry name" value="DNA_Topoisomerase_II"/>
</dbReference>
<keyword evidence="5" id="KW-0067">ATP-binding</keyword>
<evidence type="ECO:0000256" key="11">
    <source>
        <dbReference type="SAM" id="MobiDB-lite"/>
    </source>
</evidence>
<dbReference type="GO" id="GO:0000712">
    <property type="term" value="P:resolution of meiotic recombination intermediates"/>
    <property type="evidence" value="ECO:0007669"/>
    <property type="project" value="TreeGrafter"/>
</dbReference>
<dbReference type="AlphaFoldDB" id="A0A183A098"/>
<evidence type="ECO:0000256" key="3">
    <source>
        <dbReference type="ARBA" id="ARBA00012895"/>
    </source>
</evidence>
<dbReference type="GO" id="GO:0005634">
    <property type="term" value="C:nucleus"/>
    <property type="evidence" value="ECO:0007669"/>
    <property type="project" value="TreeGrafter"/>
</dbReference>
<dbReference type="WBParaSite" id="ECPE_0000038301-mRNA-1">
    <property type="protein sequence ID" value="ECPE_0000038301-mRNA-1"/>
    <property type="gene ID" value="ECPE_0000038301"/>
</dbReference>
<accession>A0A183A098</accession>
<protein>
    <recommendedName>
        <fullName evidence="3">DNA topoisomerase (ATP-hydrolyzing)</fullName>
        <ecNumber evidence="3">5.6.2.2</ecNumber>
    </recommendedName>
</protein>
<feature type="compositionally biased region" description="Acidic residues" evidence="11">
    <location>
        <begin position="295"/>
        <end position="305"/>
    </location>
</feature>
<dbReference type="SUPFAM" id="SSF56719">
    <property type="entry name" value="Type II DNA topoisomerase"/>
    <property type="match status" value="1"/>
</dbReference>
<evidence type="ECO:0000256" key="8">
    <source>
        <dbReference type="ARBA" id="ARBA00023235"/>
    </source>
</evidence>
<dbReference type="InterPro" id="IPR002205">
    <property type="entry name" value="Topo_IIA_dom_A"/>
</dbReference>
<evidence type="ECO:0000313" key="14">
    <source>
        <dbReference type="Proteomes" id="UP000272942"/>
    </source>
</evidence>
<dbReference type="Pfam" id="PF00521">
    <property type="entry name" value="DNA_topoisoIV"/>
    <property type="match status" value="1"/>
</dbReference>
<evidence type="ECO:0000256" key="5">
    <source>
        <dbReference type="ARBA" id="ARBA00022840"/>
    </source>
</evidence>
<keyword evidence="10" id="KW-0175">Coiled coil</keyword>
<dbReference type="GO" id="GO:0006265">
    <property type="term" value="P:DNA topological change"/>
    <property type="evidence" value="ECO:0007669"/>
    <property type="project" value="InterPro"/>
</dbReference>
<dbReference type="InterPro" id="IPR013760">
    <property type="entry name" value="Topo_IIA-like_dom_sf"/>
</dbReference>
<feature type="coiled-coil region" evidence="10">
    <location>
        <begin position="169"/>
        <end position="219"/>
    </location>
</feature>
<evidence type="ECO:0000256" key="7">
    <source>
        <dbReference type="ARBA" id="ARBA00023125"/>
    </source>
</evidence>